<comment type="caution">
    <text evidence="3">The sequence shown here is derived from an EMBL/GenBank/DDBJ whole genome shotgun (WGS) entry which is preliminary data.</text>
</comment>
<evidence type="ECO:0000256" key="1">
    <source>
        <dbReference type="SAM" id="Coils"/>
    </source>
</evidence>
<feature type="coiled-coil region" evidence="1">
    <location>
        <begin position="206"/>
        <end position="233"/>
    </location>
</feature>
<feature type="coiled-coil region" evidence="1">
    <location>
        <begin position="292"/>
        <end position="330"/>
    </location>
</feature>
<accession>A0ABR2K337</accession>
<dbReference type="Proteomes" id="UP001470230">
    <property type="component" value="Unassembled WGS sequence"/>
</dbReference>
<keyword evidence="4" id="KW-1185">Reference proteome</keyword>
<evidence type="ECO:0000313" key="4">
    <source>
        <dbReference type="Proteomes" id="UP001470230"/>
    </source>
</evidence>
<dbReference type="EMBL" id="JAPFFF010000426">
    <property type="protein sequence ID" value="KAK8834325.1"/>
    <property type="molecule type" value="Genomic_DNA"/>
</dbReference>
<organism evidence="3 4">
    <name type="scientific">Tritrichomonas musculus</name>
    <dbReference type="NCBI Taxonomy" id="1915356"/>
    <lineage>
        <taxon>Eukaryota</taxon>
        <taxon>Metamonada</taxon>
        <taxon>Parabasalia</taxon>
        <taxon>Tritrichomonadida</taxon>
        <taxon>Tritrichomonadidae</taxon>
        <taxon>Tritrichomonas</taxon>
    </lineage>
</organism>
<keyword evidence="1" id="KW-0175">Coiled coil</keyword>
<proteinExistence type="predicted"/>
<evidence type="ECO:0000313" key="3">
    <source>
        <dbReference type="EMBL" id="KAK8885213.1"/>
    </source>
</evidence>
<evidence type="ECO:0000313" key="2">
    <source>
        <dbReference type="EMBL" id="KAK8834325.1"/>
    </source>
</evidence>
<reference evidence="3 4" key="1">
    <citation type="submission" date="2024-04" db="EMBL/GenBank/DDBJ databases">
        <title>Tritrichomonas musculus Genome.</title>
        <authorList>
            <person name="Alves-Ferreira E."/>
            <person name="Grigg M."/>
            <person name="Lorenzi H."/>
            <person name="Galac M."/>
        </authorList>
    </citation>
    <scope>NUCLEOTIDE SEQUENCE [LARGE SCALE GENOMIC DNA]</scope>
    <source>
        <strain evidence="3 4">EAF2021</strain>
    </source>
</reference>
<gene>
    <name evidence="2" type="ORF">M9Y10_031372</name>
    <name evidence="3" type="ORF">M9Y10_044343</name>
</gene>
<dbReference type="EMBL" id="JAPFFF010000008">
    <property type="protein sequence ID" value="KAK8885213.1"/>
    <property type="molecule type" value="Genomic_DNA"/>
</dbReference>
<name>A0ABR2K337_9EUKA</name>
<protein>
    <submittedName>
        <fullName evidence="3">Uncharacterized protein</fullName>
    </submittedName>
</protein>
<sequence length="388" mass="44734">MDFTGYFDATEQSFAVEKEEMLYKIDSLGAAWENAVKLDEEAVLKCQELMKLKKILSKGHLQILRTREEALIMELKNAQLRFQVRQLQSEIFRLLPYSHSYVPSTEYHMSLDQNLYRETAKVQVEADPEHLQDLERIHAKWEALCQIQKEVFDEEIKKQQEDAEQWQKFALDFESQNHDAHRTIDSQLGDITRKHVDLKAAHDDLVSTKTEQLESLERKLKRLKGRAESTLSSLSEKSILERSKARVDASQQCNIVRGRVREIERKNLARFSAMKEKDNELQERELALLRTTDALSEKIRKLNQKNNGLAEEGNKRITKLEEQLNAVISAAAAIEDVSAVEEKRIIESVSVAVGKHARSTMEVGRLHQQISRMNNQLGQIKDVFAAQP</sequence>